<feature type="domain" description="Multidrug export protein EmrA/FarA alpha-helical hairpin" evidence="10">
    <location>
        <begin position="94"/>
        <end position="215"/>
    </location>
</feature>
<keyword evidence="7 9" id="KW-1133">Transmembrane helix</keyword>
<evidence type="ECO:0000259" key="11">
    <source>
        <dbReference type="Pfam" id="PF25963"/>
    </source>
</evidence>
<evidence type="ECO:0000313" key="13">
    <source>
        <dbReference type="Proteomes" id="UP000253910"/>
    </source>
</evidence>
<dbReference type="Gene3D" id="1.10.287.470">
    <property type="entry name" value="Helix hairpin bin"/>
    <property type="match status" value="1"/>
</dbReference>
<evidence type="ECO:0000256" key="9">
    <source>
        <dbReference type="SAM" id="Phobius"/>
    </source>
</evidence>
<dbReference type="Pfam" id="PF25963">
    <property type="entry name" value="Beta-barrel_AAEA"/>
    <property type="match status" value="1"/>
</dbReference>
<organism evidence="12 13">
    <name type="scientific">Haemophilus parainfluenzae</name>
    <dbReference type="NCBI Taxonomy" id="729"/>
    <lineage>
        <taxon>Bacteria</taxon>
        <taxon>Pseudomonadati</taxon>
        <taxon>Pseudomonadota</taxon>
        <taxon>Gammaproteobacteria</taxon>
        <taxon>Pasteurellales</taxon>
        <taxon>Pasteurellaceae</taxon>
        <taxon>Haemophilus</taxon>
    </lineage>
</organism>
<evidence type="ECO:0000256" key="3">
    <source>
        <dbReference type="ARBA" id="ARBA00022448"/>
    </source>
</evidence>
<evidence type="ECO:0000256" key="4">
    <source>
        <dbReference type="ARBA" id="ARBA00022475"/>
    </source>
</evidence>
<dbReference type="Gene3D" id="2.40.50.100">
    <property type="match status" value="1"/>
</dbReference>
<reference evidence="12 13" key="1">
    <citation type="submission" date="2018-05" db="EMBL/GenBank/DDBJ databases">
        <title>Draft Genome Sequences for a Diverse set of 7 Haemophilus Species.</title>
        <authorList>
            <person name="Nichols M."/>
            <person name="Topaz N."/>
            <person name="Wang X."/>
            <person name="Wang X."/>
            <person name="Boxrud D."/>
        </authorList>
    </citation>
    <scope>NUCLEOTIDE SEQUENCE [LARGE SCALE GENOMIC DNA]</scope>
    <source>
        <strain evidence="12 13">C2008001710</strain>
    </source>
</reference>
<keyword evidence="4" id="KW-1003">Cell membrane</keyword>
<dbReference type="PANTHER" id="PTHR30386">
    <property type="entry name" value="MEMBRANE FUSION SUBUNIT OF EMRAB-TOLC MULTIDRUG EFFLUX PUMP"/>
    <property type="match status" value="1"/>
</dbReference>
<dbReference type="Proteomes" id="UP000253910">
    <property type="component" value="Unassembled WGS sequence"/>
</dbReference>
<keyword evidence="3" id="KW-0813">Transport</keyword>
<keyword evidence="5" id="KW-0997">Cell inner membrane</keyword>
<dbReference type="InterPro" id="IPR050739">
    <property type="entry name" value="MFP"/>
</dbReference>
<dbReference type="InterPro" id="IPR058633">
    <property type="entry name" value="EmrA/FarA_HH"/>
</dbReference>
<sequence>MSDQQTDTQTSSNNKSQQRKKGLSIFILLLLLIAIGSAAYWFFFIKGFEETEDAYVSGNQVMVSAQVAGNIAKINVDNMDPVQAGDVLLELDDTNAKLSFEQAKSNLANAVRQVSQLNYTVKQLKSAVRANEITLAQAQGNLNRRVQLVKDGAIDKESFQHAKEAVELAKANLTTSQNQLGANQALLLDGPLSEQPQIQSAVSNLKQAWLNLERTKIRSPIKGYVARRNAQVGQAVSVGGALMAVVTTDQMWLDANFKETQLTHMRIGQPVEIHFDLYGKDKTFNGKVVGIEMGTGSAFSLLPTQNATGNWIKVVQRVPVRIQLDPQQLAENPLRIGLSATVKVNVTDSQGETLRDQAPATTLYSTNVLQYDESAVNNLIESIIRDNSY</sequence>
<dbReference type="GO" id="GO:1990961">
    <property type="term" value="P:xenobiotic detoxification by transmembrane export across the plasma membrane"/>
    <property type="evidence" value="ECO:0007669"/>
    <property type="project" value="InterPro"/>
</dbReference>
<name>A0A369Z4S0_HAEPA</name>
<dbReference type="EMBL" id="QEPW01000005">
    <property type="protein sequence ID" value="RDE93765.1"/>
    <property type="molecule type" value="Genomic_DNA"/>
</dbReference>
<evidence type="ECO:0000256" key="7">
    <source>
        <dbReference type="ARBA" id="ARBA00022989"/>
    </source>
</evidence>
<dbReference type="GO" id="GO:0042910">
    <property type="term" value="F:xenobiotic transmembrane transporter activity"/>
    <property type="evidence" value="ECO:0007669"/>
    <property type="project" value="InterPro"/>
</dbReference>
<evidence type="ECO:0000313" key="12">
    <source>
        <dbReference type="EMBL" id="RDE93765.1"/>
    </source>
</evidence>
<comment type="similarity">
    <text evidence="2">Belongs to the membrane fusion protein (MFP) (TC 8.A.1) family.</text>
</comment>
<evidence type="ECO:0000259" key="10">
    <source>
        <dbReference type="Pfam" id="PF25885"/>
    </source>
</evidence>
<dbReference type="PANTHER" id="PTHR30386:SF19">
    <property type="entry name" value="MULTIDRUG EXPORT PROTEIN EMRA-RELATED"/>
    <property type="match status" value="1"/>
</dbReference>
<accession>A0A369Z4S0</accession>
<dbReference type="InterPro" id="IPR005694">
    <property type="entry name" value="MFP_proteobact"/>
</dbReference>
<evidence type="ECO:0000256" key="6">
    <source>
        <dbReference type="ARBA" id="ARBA00022692"/>
    </source>
</evidence>
<dbReference type="SUPFAM" id="SSF111369">
    <property type="entry name" value="HlyD-like secretion proteins"/>
    <property type="match status" value="2"/>
</dbReference>
<dbReference type="AlphaFoldDB" id="A0A369Z4S0"/>
<proteinExistence type="inferred from homology"/>
<keyword evidence="6 9" id="KW-0812">Transmembrane</keyword>
<dbReference type="Gene3D" id="2.40.30.170">
    <property type="match status" value="1"/>
</dbReference>
<dbReference type="GO" id="GO:0046677">
    <property type="term" value="P:response to antibiotic"/>
    <property type="evidence" value="ECO:0007669"/>
    <property type="project" value="UniProtKB-ARBA"/>
</dbReference>
<protein>
    <submittedName>
        <fullName evidence="12">EmrA/EmrK family multidrug efflux transporter periplasmic adaptor subunit</fullName>
    </submittedName>
</protein>
<comment type="caution">
    <text evidence="12">The sequence shown here is derived from an EMBL/GenBank/DDBJ whole genome shotgun (WGS) entry which is preliminary data.</text>
</comment>
<dbReference type="InterPro" id="IPR058634">
    <property type="entry name" value="AaeA-lik-b-barrel"/>
</dbReference>
<dbReference type="RefSeq" id="WP_111315142.1">
    <property type="nucleotide sequence ID" value="NZ_QEPW01000005.1"/>
</dbReference>
<dbReference type="FunFam" id="2.40.30.170:FF:000003">
    <property type="entry name" value="Multidrug resistance protein A"/>
    <property type="match status" value="1"/>
</dbReference>
<dbReference type="GO" id="GO:0005886">
    <property type="term" value="C:plasma membrane"/>
    <property type="evidence" value="ECO:0007669"/>
    <property type="project" value="UniProtKB-SubCell"/>
</dbReference>
<keyword evidence="8 9" id="KW-0472">Membrane</keyword>
<dbReference type="GO" id="GO:0015721">
    <property type="term" value="P:bile acid and bile salt transport"/>
    <property type="evidence" value="ECO:0007669"/>
    <property type="project" value="UniProtKB-ARBA"/>
</dbReference>
<gene>
    <name evidence="12" type="ORF">DPV87_03555</name>
</gene>
<evidence type="ECO:0000256" key="1">
    <source>
        <dbReference type="ARBA" id="ARBA00004383"/>
    </source>
</evidence>
<feature type="domain" description="p-hydroxybenzoic acid efflux pump subunit AaeA-like beta-barrel" evidence="11">
    <location>
        <begin position="252"/>
        <end position="344"/>
    </location>
</feature>
<evidence type="ECO:0000256" key="8">
    <source>
        <dbReference type="ARBA" id="ARBA00023136"/>
    </source>
</evidence>
<dbReference type="Pfam" id="PF25885">
    <property type="entry name" value="HH_EMRA"/>
    <property type="match status" value="1"/>
</dbReference>
<feature type="transmembrane region" description="Helical" evidence="9">
    <location>
        <begin position="23"/>
        <end position="43"/>
    </location>
</feature>
<evidence type="ECO:0000256" key="2">
    <source>
        <dbReference type="ARBA" id="ARBA00009477"/>
    </source>
</evidence>
<dbReference type="NCBIfam" id="TIGR00998">
    <property type="entry name" value="8a0101"/>
    <property type="match status" value="1"/>
</dbReference>
<evidence type="ECO:0000256" key="5">
    <source>
        <dbReference type="ARBA" id="ARBA00022519"/>
    </source>
</evidence>
<comment type="subcellular location">
    <subcellularLocation>
        <location evidence="1">Cell inner membrane</location>
        <topology evidence="1">Single-pass membrane protein</topology>
        <orientation evidence="1">Periplasmic side</orientation>
    </subcellularLocation>
</comment>